<comment type="caution">
    <text evidence="4">The sequence shown here is derived from an EMBL/GenBank/DDBJ whole genome shotgun (WGS) entry which is preliminary data.</text>
</comment>
<dbReference type="PATRIC" id="fig|36861.3.peg.1237"/>
<feature type="domain" description="Gamma-butyrobetaine hydroxylase-like N-terminal" evidence="3">
    <location>
        <begin position="9"/>
        <end position="93"/>
    </location>
</feature>
<dbReference type="Gene3D" id="3.30.2020.30">
    <property type="match status" value="1"/>
</dbReference>
<gene>
    <name evidence="4" type="ORF">ABW22_07950</name>
</gene>
<dbReference type="PANTHER" id="PTHR35303:SF5">
    <property type="entry name" value="OS02G0197800 PROTEIN"/>
    <property type="match status" value="1"/>
</dbReference>
<keyword evidence="4" id="KW-0413">Isomerase</keyword>
<accession>A0A106BPH1</accession>
<sequence>MATPTPTDIQLHQVSRKLEIAFSDGARFELPFELLRVYSPSAEVRGHGPGQEVLQVGKGEVLINAAEPVGLYGINFFFSDGHNTGIYSWEYLYELGVSQAALWDEYLKRMKAAGASRDPGIAKMFEQRPKAK</sequence>
<reference evidence="4 5" key="1">
    <citation type="journal article" date="2015" name="Appl. Environ. Microbiol.">
        <title>Aerobic and Anaerobic Thiosulfate Oxidation by a Cold-Adapted, Subglacial Chemoautotroph.</title>
        <authorList>
            <person name="Harrold Z.R."/>
            <person name="Skidmore M.L."/>
            <person name="Hamilton T.L."/>
            <person name="Desch L."/>
            <person name="Amada K."/>
            <person name="van Gelder W."/>
            <person name="Glover K."/>
            <person name="Roden E.E."/>
            <person name="Boyd E.S."/>
        </authorList>
    </citation>
    <scope>NUCLEOTIDE SEQUENCE [LARGE SCALE GENOMIC DNA]</scope>
    <source>
        <strain evidence="4 5">RG</strain>
    </source>
</reference>
<organism evidence="4 5">
    <name type="scientific">Thiobacillus denitrificans</name>
    <dbReference type="NCBI Taxonomy" id="36861"/>
    <lineage>
        <taxon>Bacteria</taxon>
        <taxon>Pseudomonadati</taxon>
        <taxon>Pseudomonadota</taxon>
        <taxon>Betaproteobacteria</taxon>
        <taxon>Nitrosomonadales</taxon>
        <taxon>Thiobacillaceae</taxon>
        <taxon>Thiobacillus</taxon>
    </lineage>
</organism>
<name>A0A106BPH1_THIDE</name>
<dbReference type="STRING" id="1123392.GCA_000376425_00675"/>
<evidence type="ECO:0000259" key="3">
    <source>
        <dbReference type="Pfam" id="PF06155"/>
    </source>
</evidence>
<dbReference type="GO" id="GO:0016853">
    <property type="term" value="F:isomerase activity"/>
    <property type="evidence" value="ECO:0007669"/>
    <property type="project" value="UniProtKB-KW"/>
</dbReference>
<keyword evidence="5" id="KW-1185">Reference proteome</keyword>
<dbReference type="Proteomes" id="UP000064243">
    <property type="component" value="Unassembled WGS sequence"/>
</dbReference>
<dbReference type="GO" id="GO:0046872">
    <property type="term" value="F:metal ion binding"/>
    <property type="evidence" value="ECO:0007669"/>
    <property type="project" value="UniProtKB-KW"/>
</dbReference>
<dbReference type="AlphaFoldDB" id="A0A106BPH1"/>
<evidence type="ECO:0000256" key="1">
    <source>
        <dbReference type="ARBA" id="ARBA00022723"/>
    </source>
</evidence>
<protein>
    <submittedName>
        <fullName evidence="4">1-(5-phosphoribosyl)-5-[(5-phosphoribosylamino)methylideneamino] imidazole-4-carboxamide isomerase</fullName>
    </submittedName>
</protein>
<dbReference type="EMBL" id="LDUG01000020">
    <property type="protein sequence ID" value="KVW96219.1"/>
    <property type="molecule type" value="Genomic_DNA"/>
</dbReference>
<keyword evidence="1" id="KW-0479">Metal-binding</keyword>
<dbReference type="Pfam" id="PF06155">
    <property type="entry name" value="GBBH-like_N"/>
    <property type="match status" value="1"/>
</dbReference>
<dbReference type="OrthoDB" id="9794178at2"/>
<dbReference type="InterPro" id="IPR010376">
    <property type="entry name" value="GBBH-like_N"/>
</dbReference>
<dbReference type="InterPro" id="IPR038492">
    <property type="entry name" value="GBBH-like_N_sf"/>
</dbReference>
<dbReference type="PANTHER" id="PTHR35303">
    <property type="entry name" value="OS02G0197800 PROTEIN"/>
    <property type="match status" value="1"/>
</dbReference>
<evidence type="ECO:0000256" key="2">
    <source>
        <dbReference type="ARBA" id="ARBA00023004"/>
    </source>
</evidence>
<evidence type="ECO:0000313" key="4">
    <source>
        <dbReference type="EMBL" id="KVW96219.1"/>
    </source>
</evidence>
<proteinExistence type="predicted"/>
<evidence type="ECO:0000313" key="5">
    <source>
        <dbReference type="Proteomes" id="UP000064243"/>
    </source>
</evidence>
<dbReference type="RefSeq" id="WP_059754525.1">
    <property type="nucleotide sequence ID" value="NZ_LDUG01000020.1"/>
</dbReference>
<keyword evidence="2" id="KW-0408">Iron</keyword>